<dbReference type="InterPro" id="IPR011459">
    <property type="entry name" value="DUF1565"/>
</dbReference>
<name>A0A381V6X5_9ZZZZ</name>
<dbReference type="Gene3D" id="2.60.40.4070">
    <property type="match status" value="1"/>
</dbReference>
<dbReference type="SUPFAM" id="SSF51126">
    <property type="entry name" value="Pectin lyase-like"/>
    <property type="match status" value="2"/>
</dbReference>
<feature type="domain" description="Right handed beta helix" evidence="2">
    <location>
        <begin position="236"/>
        <end position="370"/>
    </location>
</feature>
<proteinExistence type="predicted"/>
<dbReference type="Gene3D" id="2.160.20.10">
    <property type="entry name" value="Single-stranded right-handed beta-helix, Pectin lyase-like"/>
    <property type="match status" value="2"/>
</dbReference>
<organism evidence="3">
    <name type="scientific">marine metagenome</name>
    <dbReference type="NCBI Taxonomy" id="408172"/>
    <lineage>
        <taxon>unclassified sequences</taxon>
        <taxon>metagenomes</taxon>
        <taxon>ecological metagenomes</taxon>
    </lineage>
</organism>
<feature type="domain" description="DUF1565" evidence="1">
    <location>
        <begin position="433"/>
        <end position="471"/>
    </location>
</feature>
<sequence length="894" mass="94887">MKIIITLLLLNLFPIVGYSATLTVPEQYSSIQSAINASADQDTVLVSPGFYQENISFNGKDIVVTSTYIVEQDSLMIGSTIIDGNNNGSVVLFNNGESQSAVLQGFTLQDGNGNYADPDENGTFYTYGGGIYCKGSSPTLKDLVVTNNTGDEGGGGGIFCYEASPIITGCFITNNTTNDVGGGLYARNESNPVINYTDFIGNEADLGAGCYLKNESTPSLTNVDFISNVAANSGGGIVLKDDADAIMDHVNLVDNIAEGLGGGIYINNADPSVNYALVSSNVSSAGGGVYIRNNSDPTFNHTTVAYNTSGFEGSGVYLRDNSNLLVTNSVLWGNGNDQVYFRDSGDDVSLNISYSLVENGQSGIDVNNNGDLDWGLGMLQSDPYFCNGEGGIFSLRENSPCINAGDDGEFIGCFSVGCGPINTGPVWYVGELGNDSSDGSIETPFFTIQRAIDACTNGDTIRLSPGNYIESVDFNAKDIVLESRAYELIDPLLISQTVISPGVLGGSCMELIGQDAANLEIKGITFSGGQSQIGGGIYVENSSPKLTGIIVENNTAEVGGGIYFNNADVELDHVIIRNNGSNFGGGLYATGSIIRLANVSIDSNIAYWGAGLYSENSSVEIETTNLRFNHAYIEGGGIYQNGNSVTISETAITSNEGLDFGGALVCYMGIMDIDRCTIAGNNANYGSAFNLREAVVSLSNSIVWENGENTVYSSSGSQASMVDIGYTNFYGGENYLSSSPSIILEWGEGNLNIDPLFCNSDDNDFALQQGSACLSASDTFESIGAFSGDCGQQLMIDHEVLPVGFKLYQNHPNPFNPVTSIHYKVNDPGLVKISVFSISGSWVIDLVHARHIKGQYSTTWSGKDHLGNQVSSGVYIYRSSLNNKVKSRKMILAK</sequence>
<reference evidence="3" key="1">
    <citation type="submission" date="2018-05" db="EMBL/GenBank/DDBJ databases">
        <authorList>
            <person name="Lanie J.A."/>
            <person name="Ng W.-L."/>
            <person name="Kazmierczak K.M."/>
            <person name="Andrzejewski T.M."/>
            <person name="Davidsen T.M."/>
            <person name="Wayne K.J."/>
            <person name="Tettelin H."/>
            <person name="Glass J.I."/>
            <person name="Rusch D."/>
            <person name="Podicherti R."/>
            <person name="Tsui H.-C.T."/>
            <person name="Winkler M.E."/>
        </authorList>
    </citation>
    <scope>NUCLEOTIDE SEQUENCE</scope>
</reference>
<dbReference type="SMART" id="SM00710">
    <property type="entry name" value="PbH1"/>
    <property type="match status" value="11"/>
</dbReference>
<dbReference type="PANTHER" id="PTHR11319:SF35">
    <property type="entry name" value="OUTER MEMBRANE PROTEIN PMPC-RELATED"/>
    <property type="match status" value="1"/>
</dbReference>
<dbReference type="Pfam" id="PF13229">
    <property type="entry name" value="Beta_helix"/>
    <property type="match status" value="1"/>
</dbReference>
<dbReference type="EMBL" id="UINC01008021">
    <property type="protein sequence ID" value="SVA36126.1"/>
    <property type="molecule type" value="Genomic_DNA"/>
</dbReference>
<accession>A0A381V6X5</accession>
<dbReference type="Pfam" id="PF07602">
    <property type="entry name" value="DUF1565"/>
    <property type="match status" value="1"/>
</dbReference>
<dbReference type="InterPro" id="IPR026444">
    <property type="entry name" value="Secre_tail"/>
</dbReference>
<dbReference type="NCBIfam" id="TIGR04183">
    <property type="entry name" value="Por_Secre_tail"/>
    <property type="match status" value="1"/>
</dbReference>
<evidence type="ECO:0000259" key="2">
    <source>
        <dbReference type="Pfam" id="PF13229"/>
    </source>
</evidence>
<dbReference type="PANTHER" id="PTHR11319">
    <property type="entry name" value="G PROTEIN-COUPLED RECEPTOR-RELATED"/>
    <property type="match status" value="1"/>
</dbReference>
<gene>
    <name evidence="3" type="ORF">METZ01_LOCUS88980</name>
</gene>
<protein>
    <submittedName>
        <fullName evidence="3">Uncharacterized protein</fullName>
    </submittedName>
</protein>
<evidence type="ECO:0000313" key="3">
    <source>
        <dbReference type="EMBL" id="SVA36126.1"/>
    </source>
</evidence>
<evidence type="ECO:0000259" key="1">
    <source>
        <dbReference type="Pfam" id="PF07602"/>
    </source>
</evidence>
<dbReference type="InterPro" id="IPR011050">
    <property type="entry name" value="Pectin_lyase_fold/virulence"/>
</dbReference>
<dbReference type="AlphaFoldDB" id="A0A381V6X5"/>
<dbReference type="InterPro" id="IPR012334">
    <property type="entry name" value="Pectin_lyas_fold"/>
</dbReference>
<dbReference type="InterPro" id="IPR039448">
    <property type="entry name" value="Beta_helix"/>
</dbReference>
<dbReference type="InterPro" id="IPR006626">
    <property type="entry name" value="PbH1"/>
</dbReference>